<accession>A0A916JLE4</accession>
<name>A0A916JLE4_9FLAO</name>
<evidence type="ECO:0000313" key="1">
    <source>
        <dbReference type="EMBL" id="CAG5080089.1"/>
    </source>
</evidence>
<dbReference type="Proteomes" id="UP000683507">
    <property type="component" value="Chromosome"/>
</dbReference>
<dbReference type="RefSeq" id="WP_258541392.1">
    <property type="nucleotide sequence ID" value="NZ_OU015584.1"/>
</dbReference>
<sequence>MQQHTLIYFLVIQLVCISTFSQGFYDEEDVFVNAKTLSESGVCEVQAFSDYQGISSRAISNFVFKYEIDQNGIIEKRTYWKTPMIKKKFKRRWYTDRFMAISLVKDSIVSYEDGIPSYMQCSQSSIFEYDQFRSNTEEQMETMSNLIQVDDLQPNKYGISIISGEDSNLLIDTIILGHQLSIPKFLLKINDSICFASDSILSYYHRGKEETVFCITDSSTIRVEWLNNDGAVWRTYLFNHEGLLVTHKQGIVTTKYFYKNGLHIKTEIYQRDYLRQTTTFEYKNNCG</sequence>
<evidence type="ECO:0000313" key="2">
    <source>
        <dbReference type="Proteomes" id="UP000683507"/>
    </source>
</evidence>
<organism evidence="1 2">
    <name type="scientific">Parvicella tangerina</name>
    <dbReference type="NCBI Taxonomy" id="2829795"/>
    <lineage>
        <taxon>Bacteria</taxon>
        <taxon>Pseudomonadati</taxon>
        <taxon>Bacteroidota</taxon>
        <taxon>Flavobacteriia</taxon>
        <taxon>Flavobacteriales</taxon>
        <taxon>Parvicellaceae</taxon>
        <taxon>Parvicella</taxon>
    </lineage>
</organism>
<keyword evidence="2" id="KW-1185">Reference proteome</keyword>
<reference evidence="1" key="1">
    <citation type="submission" date="2021-04" db="EMBL/GenBank/DDBJ databases">
        <authorList>
            <person name="Rodrigo-Torres L."/>
            <person name="Arahal R. D."/>
            <person name="Lucena T."/>
        </authorList>
    </citation>
    <scope>NUCLEOTIDE SEQUENCE</scope>
    <source>
        <strain evidence="1">AS29M-1</strain>
    </source>
</reference>
<dbReference type="AlphaFoldDB" id="A0A916JLE4"/>
<protein>
    <submittedName>
        <fullName evidence="1">Uncharacterized protein</fullName>
    </submittedName>
</protein>
<dbReference type="EMBL" id="OU015584">
    <property type="protein sequence ID" value="CAG5080089.1"/>
    <property type="molecule type" value="Genomic_DNA"/>
</dbReference>
<dbReference type="KEGG" id="ptan:CRYO30217_01179"/>
<gene>
    <name evidence="1" type="ORF">CRYO30217_01179</name>
</gene>
<proteinExistence type="predicted"/>